<feature type="active site" evidence="4">
    <location>
        <position position="26"/>
    </location>
</feature>
<evidence type="ECO:0000313" key="14">
    <source>
        <dbReference type="Proteomes" id="UP000318017"/>
    </source>
</evidence>
<feature type="domain" description="Histidine kinase" evidence="7">
    <location>
        <begin position="991"/>
        <end position="1211"/>
    </location>
</feature>
<evidence type="ECO:0000313" key="13">
    <source>
        <dbReference type="EMBL" id="QDV26502.1"/>
    </source>
</evidence>
<dbReference type="Pfam" id="PF03705">
    <property type="entry name" value="CheR_N"/>
    <property type="match status" value="1"/>
</dbReference>
<comment type="catalytic activity">
    <reaction evidence="1">
        <text>ATP + protein L-histidine = ADP + protein N-phospho-L-histidine.</text>
        <dbReference type="EC" id="2.7.13.3"/>
    </reaction>
</comment>
<dbReference type="EMBL" id="CP036298">
    <property type="protein sequence ID" value="QDV26502.1"/>
    <property type="molecule type" value="Genomic_DNA"/>
</dbReference>
<dbReference type="Gene3D" id="3.40.50.2300">
    <property type="match status" value="1"/>
</dbReference>
<evidence type="ECO:0000256" key="4">
    <source>
        <dbReference type="PROSITE-ProRule" id="PRU00050"/>
    </source>
</evidence>
<dbReference type="SMART" id="SM00138">
    <property type="entry name" value="MeTrc"/>
    <property type="match status" value="1"/>
</dbReference>
<dbReference type="GO" id="GO:0005737">
    <property type="term" value="C:cytoplasm"/>
    <property type="evidence" value="ECO:0007669"/>
    <property type="project" value="InterPro"/>
</dbReference>
<feature type="domain" description="CheB-type methylesterase" evidence="11">
    <location>
        <begin position="20"/>
        <end position="203"/>
    </location>
</feature>
<dbReference type="GO" id="GO:0006935">
    <property type="term" value="P:chemotaxis"/>
    <property type="evidence" value="ECO:0007669"/>
    <property type="project" value="UniProtKB-UniRule"/>
</dbReference>
<dbReference type="Gene3D" id="3.30.450.20">
    <property type="entry name" value="PAS domain"/>
    <property type="match status" value="2"/>
</dbReference>
<dbReference type="Gene3D" id="3.40.50.180">
    <property type="entry name" value="Methylesterase CheB, C-terminal domain"/>
    <property type="match status" value="1"/>
</dbReference>
<dbReference type="InterPro" id="IPR000014">
    <property type="entry name" value="PAS"/>
</dbReference>
<organism evidence="13 14">
    <name type="scientific">Aureliella helgolandensis</name>
    <dbReference type="NCBI Taxonomy" id="2527968"/>
    <lineage>
        <taxon>Bacteria</taxon>
        <taxon>Pseudomonadati</taxon>
        <taxon>Planctomycetota</taxon>
        <taxon>Planctomycetia</taxon>
        <taxon>Pirellulales</taxon>
        <taxon>Pirellulaceae</taxon>
        <taxon>Aureliella</taxon>
    </lineage>
</organism>
<dbReference type="Pfam" id="PF13426">
    <property type="entry name" value="PAS_9"/>
    <property type="match status" value="1"/>
</dbReference>
<dbReference type="PRINTS" id="PR00996">
    <property type="entry name" value="CHERMTFRASE"/>
</dbReference>
<dbReference type="Gene3D" id="3.40.50.150">
    <property type="entry name" value="Vaccinia Virus protein VP39"/>
    <property type="match status" value="1"/>
</dbReference>
<sequence length="1369" mass="152203">MDLPHDNSTNTAAGCRELHVVGVGASAGGLEALEAFFRAIPADSGMAFVVVQHLSPDFKSHMEELLARQTNIPVYRVDHGVKVERNCIYLIPAKMEMVIDDGKLLLTERSSDRSLVHPIDTFFQSLATDIGRHAIGVILSGTGSDGSRGVKSIHAAGGLVIVQDEVSAKFDGMPLSARETGAVDLVLTPSAIAEALVRYTQEGISREKLAEEDLAFGSMEEEAQILHLLHRKSSLDFAQYKSSTVGRRIYRRLQLSGLQHMAEYVERLMVDDHELNELYKDLLIGVTKFFRDSEAFEALRAHALTKWLSRPAPRDMLRIWVAACASGEEAYSIAILLDEEMRRQKIHLDFKIFATDAHSGSLNLAGKGIYSVDAVAELSPERIERYFSQTSNGYQISRDIRNRVVFATHNILNDAPFTQMDLVTCRNMLIYLQPAAQKKALSMFHFALKADGFLFLGPSETCGELAGEFQSIDQRWRIFTKRRDVRLPVTTGVLVKRRSEKLPYASLTPPTPKSNRVDAELLSVYEELHALKMGCSILVGENGEMLHLFGDAERFLRPRRGRPSNLLLEMIHESLKSSIASAWHQAVTKRKTVRYASTAFTGAASPESIRITMQPLNDNLSRPCNVLVEFEPALETAPPEAPIPDQSQQEHDQSRMESLESQLQSSQENLQATIEEMETSNEELQASNEELIASNEELQSTNEELHSVNEELYTVNAEHQRRVEELALANDDMDNLLATTRVGVIFLDDGLYIRRFTPEIARVFRLEQHDTGRSMEQFAHVLNHPSLLEDLQAVLQQQEERELTVRDRNGTPYLLRILPYQSGDATRGVVLTLIDISSLTAAQSESNLRQLAIESAVNGIIISDPLQSGNPITYANQGFLALTGYERDEVLGRNCKFLQGAKTDPETIQTIRAALDRGEPVRVTLLNYRKDGSEFWNDLQITPVFDLDGEVRHFVGVQHDITNQMTAQKALQEANAASLRANEAKNSFLATMSHELRTPLTAVLGFADILRSESEEPDYLEKVDTIKRNGTYLLALLNDILDLSKVEAGKMRFERQRVDIRRVMADIENLMSNRSQDAQVALQFEYATQLPAEITADEVRVRQILVNLISNALKFTEAGHVTVSTVVNHDARGRRLEISVEDTGIGITPKQMERLFQPFSQANKQTTRKFGGTGLGLSISKRLAEGMGGTILAASRLGKGSRFTLLLPLSQSDSEITSEAKAPGSTPPHSGHVHTKYPQINSRVLLADDRRDVWQVGKYFLEKCGADVTIVENGQQAVTAVKRSVDEGTPFQLILMDMQMPVMSGREAVAVIREQGIATPIIALTADAMEGEREACIAMGCNEYFPKPIDGPRLMKMVATLISADSNSS</sequence>
<evidence type="ECO:0000259" key="7">
    <source>
        <dbReference type="PROSITE" id="PS50109"/>
    </source>
</evidence>
<feature type="compositionally biased region" description="Basic and acidic residues" evidence="6">
    <location>
        <begin position="648"/>
        <end position="658"/>
    </location>
</feature>
<feature type="domain" description="CheR-type methyltransferase" evidence="12">
    <location>
        <begin position="228"/>
        <end position="482"/>
    </location>
</feature>
<dbReference type="Pfam" id="PF01739">
    <property type="entry name" value="CheR"/>
    <property type="match status" value="1"/>
</dbReference>
<dbReference type="SUPFAM" id="SSF47384">
    <property type="entry name" value="Homodimeric domain of signal transducing histidine kinase"/>
    <property type="match status" value="1"/>
</dbReference>
<dbReference type="PROSITE" id="PS50109">
    <property type="entry name" value="HIS_KIN"/>
    <property type="match status" value="1"/>
</dbReference>
<dbReference type="EC" id="2.7.13.3" evidence="2"/>
<feature type="compositionally biased region" description="Low complexity" evidence="6">
    <location>
        <begin position="659"/>
        <end position="670"/>
    </location>
</feature>
<dbReference type="Gene3D" id="3.30.565.10">
    <property type="entry name" value="Histidine kinase-like ATPase, C-terminal domain"/>
    <property type="match status" value="1"/>
</dbReference>
<dbReference type="InterPro" id="IPR011006">
    <property type="entry name" value="CheY-like_superfamily"/>
</dbReference>
<keyword evidence="4" id="KW-0145">Chemotaxis</keyword>
<dbReference type="GO" id="GO:0008757">
    <property type="term" value="F:S-adenosylmethionine-dependent methyltransferase activity"/>
    <property type="evidence" value="ECO:0007669"/>
    <property type="project" value="InterPro"/>
</dbReference>
<dbReference type="SUPFAM" id="SSF52172">
    <property type="entry name" value="CheY-like"/>
    <property type="match status" value="1"/>
</dbReference>
<keyword evidence="13" id="KW-0418">Kinase</keyword>
<keyword evidence="3 5" id="KW-0597">Phosphoprotein</keyword>
<dbReference type="CDD" id="cd17546">
    <property type="entry name" value="REC_hyHK_CKI1_RcsC-like"/>
    <property type="match status" value="1"/>
</dbReference>
<dbReference type="Pfam" id="PF02518">
    <property type="entry name" value="HATPase_c"/>
    <property type="match status" value="1"/>
</dbReference>
<dbReference type="InterPro" id="IPR035965">
    <property type="entry name" value="PAS-like_dom_sf"/>
</dbReference>
<dbReference type="Proteomes" id="UP000318017">
    <property type="component" value="Chromosome"/>
</dbReference>
<dbReference type="PROSITE" id="PS50122">
    <property type="entry name" value="CHEB"/>
    <property type="match status" value="1"/>
</dbReference>
<dbReference type="GO" id="GO:0000155">
    <property type="term" value="F:phosphorelay sensor kinase activity"/>
    <property type="evidence" value="ECO:0007669"/>
    <property type="project" value="InterPro"/>
</dbReference>
<dbReference type="Gene3D" id="1.10.287.130">
    <property type="match status" value="1"/>
</dbReference>
<dbReference type="InterPro" id="IPR003594">
    <property type="entry name" value="HATPase_dom"/>
</dbReference>
<feature type="domain" description="PAS" evidence="9">
    <location>
        <begin position="845"/>
        <end position="917"/>
    </location>
</feature>
<dbReference type="InterPro" id="IPR005467">
    <property type="entry name" value="His_kinase_dom"/>
</dbReference>
<name>A0A518GD26_9BACT</name>
<evidence type="ECO:0000259" key="10">
    <source>
        <dbReference type="PROSITE" id="PS50113"/>
    </source>
</evidence>
<reference evidence="13 14" key="1">
    <citation type="submission" date="2019-02" db="EMBL/GenBank/DDBJ databases">
        <title>Deep-cultivation of Planctomycetes and their phenomic and genomic characterization uncovers novel biology.</title>
        <authorList>
            <person name="Wiegand S."/>
            <person name="Jogler M."/>
            <person name="Boedeker C."/>
            <person name="Pinto D."/>
            <person name="Vollmers J."/>
            <person name="Rivas-Marin E."/>
            <person name="Kohn T."/>
            <person name="Peeters S.H."/>
            <person name="Heuer A."/>
            <person name="Rast P."/>
            <person name="Oberbeckmann S."/>
            <person name="Bunk B."/>
            <person name="Jeske O."/>
            <person name="Meyerdierks A."/>
            <person name="Storesund J.E."/>
            <person name="Kallscheuer N."/>
            <person name="Luecker S."/>
            <person name="Lage O.M."/>
            <person name="Pohl T."/>
            <person name="Merkel B.J."/>
            <person name="Hornburger P."/>
            <person name="Mueller R.-W."/>
            <person name="Bruemmer F."/>
            <person name="Labrenz M."/>
            <person name="Spormann A.M."/>
            <person name="Op den Camp H."/>
            <person name="Overmann J."/>
            <person name="Amann R."/>
            <person name="Jetten M.S.M."/>
            <person name="Mascher T."/>
            <person name="Medema M.H."/>
            <person name="Devos D.P."/>
            <person name="Kaster A.-K."/>
            <person name="Ovreas L."/>
            <person name="Rohde M."/>
            <person name="Galperin M.Y."/>
            <person name="Jogler C."/>
        </authorList>
    </citation>
    <scope>NUCLEOTIDE SEQUENCE [LARGE SCALE GENOMIC DNA]</scope>
    <source>
        <strain evidence="13 14">Q31a</strain>
    </source>
</reference>
<dbReference type="SUPFAM" id="SSF47757">
    <property type="entry name" value="Chemotaxis receptor methyltransferase CheR, N-terminal domain"/>
    <property type="match status" value="1"/>
</dbReference>
<dbReference type="SMART" id="SM00448">
    <property type="entry name" value="REC"/>
    <property type="match status" value="1"/>
</dbReference>
<evidence type="ECO:0000256" key="3">
    <source>
        <dbReference type="ARBA" id="ARBA00022553"/>
    </source>
</evidence>
<dbReference type="NCBIfam" id="TIGR00229">
    <property type="entry name" value="sensory_box"/>
    <property type="match status" value="1"/>
</dbReference>
<keyword evidence="13" id="KW-0808">Transferase</keyword>
<dbReference type="Pfam" id="PF00072">
    <property type="entry name" value="Response_reg"/>
    <property type="match status" value="1"/>
</dbReference>
<feature type="region of interest" description="Disordered" evidence="6">
    <location>
        <begin position="1216"/>
        <end position="1237"/>
    </location>
</feature>
<dbReference type="InterPro" id="IPR036097">
    <property type="entry name" value="HisK_dim/P_sf"/>
</dbReference>
<dbReference type="PANTHER" id="PTHR24422">
    <property type="entry name" value="CHEMOTAXIS PROTEIN METHYLTRANSFERASE"/>
    <property type="match status" value="1"/>
</dbReference>
<feature type="domain" description="PAC" evidence="10">
    <location>
        <begin position="919"/>
        <end position="973"/>
    </location>
</feature>
<dbReference type="PROSITE" id="PS50123">
    <property type="entry name" value="CHER"/>
    <property type="match status" value="1"/>
</dbReference>
<dbReference type="Pfam" id="PF00512">
    <property type="entry name" value="HisKA"/>
    <property type="match status" value="1"/>
</dbReference>
<dbReference type="InterPro" id="IPR036890">
    <property type="entry name" value="HATPase_C_sf"/>
</dbReference>
<dbReference type="InterPro" id="IPR000673">
    <property type="entry name" value="Sig_transdc_resp-reg_Me-estase"/>
</dbReference>
<dbReference type="OrthoDB" id="288469at2"/>
<evidence type="ECO:0000259" key="9">
    <source>
        <dbReference type="PROSITE" id="PS50112"/>
    </source>
</evidence>
<dbReference type="KEGG" id="ahel:Q31a_48760"/>
<dbReference type="InterPro" id="IPR022641">
    <property type="entry name" value="CheR_N"/>
</dbReference>
<dbReference type="PROSITE" id="PS50110">
    <property type="entry name" value="RESPONSE_REGULATORY"/>
    <property type="match status" value="1"/>
</dbReference>
<dbReference type="InterPro" id="IPR003661">
    <property type="entry name" value="HisK_dim/P_dom"/>
</dbReference>
<evidence type="ECO:0000256" key="1">
    <source>
        <dbReference type="ARBA" id="ARBA00000085"/>
    </source>
</evidence>
<keyword evidence="14" id="KW-1185">Reference proteome</keyword>
<evidence type="ECO:0000259" key="12">
    <source>
        <dbReference type="PROSITE" id="PS50123"/>
    </source>
</evidence>
<keyword evidence="4" id="KW-0378">Hydrolase</keyword>
<dbReference type="SMART" id="SM00388">
    <property type="entry name" value="HisKA"/>
    <property type="match status" value="1"/>
</dbReference>
<dbReference type="InterPro" id="IPR001789">
    <property type="entry name" value="Sig_transdc_resp-reg_receiver"/>
</dbReference>
<proteinExistence type="predicted"/>
<dbReference type="Pfam" id="PF01339">
    <property type="entry name" value="CheB_methylest"/>
    <property type="match status" value="1"/>
</dbReference>
<gene>
    <name evidence="13" type="primary">luxQ_2</name>
    <name evidence="13" type="ORF">Q31a_48760</name>
</gene>
<dbReference type="PANTHER" id="PTHR24422:SF27">
    <property type="entry name" value="PROTEIN-GLUTAMATE O-METHYLTRANSFERASE"/>
    <property type="match status" value="1"/>
</dbReference>
<dbReference type="PROSITE" id="PS50113">
    <property type="entry name" value="PAC"/>
    <property type="match status" value="1"/>
</dbReference>
<feature type="active site" evidence="4">
    <location>
        <position position="145"/>
    </location>
</feature>
<dbReference type="FunFam" id="3.30.565.10:FF:000010">
    <property type="entry name" value="Sensor histidine kinase RcsC"/>
    <property type="match status" value="1"/>
</dbReference>
<dbReference type="SUPFAM" id="SSF53335">
    <property type="entry name" value="S-adenosyl-L-methionine-dependent methyltransferases"/>
    <property type="match status" value="1"/>
</dbReference>
<dbReference type="CDD" id="cd16922">
    <property type="entry name" value="HATPase_EvgS-ArcB-TorS-like"/>
    <property type="match status" value="1"/>
</dbReference>
<dbReference type="CDD" id="cd16434">
    <property type="entry name" value="CheB-CheR_fusion"/>
    <property type="match status" value="1"/>
</dbReference>
<dbReference type="GO" id="GO:0000156">
    <property type="term" value="F:phosphorelay response regulator activity"/>
    <property type="evidence" value="ECO:0007669"/>
    <property type="project" value="InterPro"/>
</dbReference>
<dbReference type="CDD" id="cd00082">
    <property type="entry name" value="HisKA"/>
    <property type="match status" value="1"/>
</dbReference>
<dbReference type="InterPro" id="IPR001610">
    <property type="entry name" value="PAC"/>
</dbReference>
<dbReference type="PROSITE" id="PS50112">
    <property type="entry name" value="PAS"/>
    <property type="match status" value="1"/>
</dbReference>
<dbReference type="SMART" id="SM00387">
    <property type="entry name" value="HATPase_c"/>
    <property type="match status" value="1"/>
</dbReference>
<accession>A0A518GD26</accession>
<feature type="region of interest" description="Disordered" evidence="6">
    <location>
        <begin position="637"/>
        <end position="670"/>
    </location>
</feature>
<evidence type="ECO:0000259" key="8">
    <source>
        <dbReference type="PROSITE" id="PS50110"/>
    </source>
</evidence>
<evidence type="ECO:0000256" key="5">
    <source>
        <dbReference type="PROSITE-ProRule" id="PRU00169"/>
    </source>
</evidence>
<dbReference type="Pfam" id="PF13596">
    <property type="entry name" value="PAS_10"/>
    <property type="match status" value="1"/>
</dbReference>
<dbReference type="SUPFAM" id="SSF55785">
    <property type="entry name" value="PYP-like sensor domain (PAS domain)"/>
    <property type="match status" value="2"/>
</dbReference>
<dbReference type="InterPro" id="IPR022642">
    <property type="entry name" value="CheR_C"/>
</dbReference>
<dbReference type="SMART" id="SM00091">
    <property type="entry name" value="PAS"/>
    <property type="match status" value="2"/>
</dbReference>
<evidence type="ECO:0000259" key="11">
    <source>
        <dbReference type="PROSITE" id="PS50122"/>
    </source>
</evidence>
<dbReference type="InterPro" id="IPR035909">
    <property type="entry name" value="CheB_C"/>
</dbReference>
<dbReference type="InterPro" id="IPR000700">
    <property type="entry name" value="PAS-assoc_C"/>
</dbReference>
<dbReference type="InterPro" id="IPR000780">
    <property type="entry name" value="CheR_MeTrfase"/>
</dbReference>
<dbReference type="InterPro" id="IPR050903">
    <property type="entry name" value="Bact_Chemotaxis_MeTrfase"/>
</dbReference>
<dbReference type="SUPFAM" id="SSF52738">
    <property type="entry name" value="Methylesterase CheB, C-terminal domain"/>
    <property type="match status" value="1"/>
</dbReference>
<dbReference type="RefSeq" id="WP_145082688.1">
    <property type="nucleotide sequence ID" value="NZ_CP036298.1"/>
</dbReference>
<feature type="modified residue" description="4-aspartylphosphate" evidence="5">
    <location>
        <position position="1297"/>
    </location>
</feature>
<dbReference type="CDD" id="cd00130">
    <property type="entry name" value="PAS"/>
    <property type="match status" value="1"/>
</dbReference>
<evidence type="ECO:0000256" key="2">
    <source>
        <dbReference type="ARBA" id="ARBA00012438"/>
    </source>
</evidence>
<feature type="domain" description="Response regulatory" evidence="8">
    <location>
        <begin position="1243"/>
        <end position="1362"/>
    </location>
</feature>
<dbReference type="SUPFAM" id="SSF55874">
    <property type="entry name" value="ATPase domain of HSP90 chaperone/DNA topoisomerase II/histidine kinase"/>
    <property type="match status" value="1"/>
</dbReference>
<feature type="active site" evidence="4">
    <location>
        <position position="53"/>
    </location>
</feature>
<dbReference type="SMART" id="SM00086">
    <property type="entry name" value="PAC"/>
    <property type="match status" value="2"/>
</dbReference>
<evidence type="ECO:0000256" key="6">
    <source>
        <dbReference type="SAM" id="MobiDB-lite"/>
    </source>
</evidence>
<dbReference type="InterPro" id="IPR029063">
    <property type="entry name" value="SAM-dependent_MTases_sf"/>
</dbReference>
<dbReference type="GO" id="GO:0008984">
    <property type="term" value="F:protein-glutamate methylesterase activity"/>
    <property type="evidence" value="ECO:0007669"/>
    <property type="project" value="InterPro"/>
</dbReference>
<protein>
    <recommendedName>
        <fullName evidence="2">histidine kinase</fullName>
        <ecNumber evidence="2">2.7.13.3</ecNumber>
    </recommendedName>
</protein>